<evidence type="ECO:0000256" key="3">
    <source>
        <dbReference type="ARBA" id="ARBA00023136"/>
    </source>
</evidence>
<sequence>MTTSCIPLRSRTFLSVMALANVGGVIAYLPLLTLLLPIKVERLSGDARIGLFTATVVAGAIAASLSNILFGWLSDRSVARGGGRRGWVAGGLIATAISYAGIALASTPTALVVAVVAFQAAVNALLSPMMAIMAEEVPDAQKGIGGGLLALGNPVASGVSALLVGQALLPEGGRFAAVPVLVAACMMPLLLTGRRSAAPRDARSADAPLARRDLVLAGVARLLVQIAGVVTQTYLLYYFESVTTLAEWAMLPARIGHLLVVAFLIPLPLALLLGRLSDLTRRRKPALLLAALVAAAGLVGMALASNWPSGAAAFAVYAIGSSVFVALQAGVAMLLLPDPRHRGRDLGLLNLANTLPSLLGPPLAWLLATPRDFAGVMLVLAMLTAGGGLAMLAVRTGR</sequence>
<dbReference type="AlphaFoldDB" id="A0A7W7AFP6"/>
<dbReference type="CDD" id="cd06174">
    <property type="entry name" value="MFS"/>
    <property type="match status" value="1"/>
</dbReference>
<keyword evidence="7" id="KW-1185">Reference proteome</keyword>
<dbReference type="InterPro" id="IPR011701">
    <property type="entry name" value="MFS"/>
</dbReference>
<evidence type="ECO:0000256" key="1">
    <source>
        <dbReference type="ARBA" id="ARBA00022692"/>
    </source>
</evidence>
<dbReference type="PANTHER" id="PTHR23528:SF1">
    <property type="entry name" value="MAJOR FACILITATOR SUPERFAMILY (MFS) PROFILE DOMAIN-CONTAINING PROTEIN"/>
    <property type="match status" value="1"/>
</dbReference>
<keyword evidence="2 4" id="KW-1133">Transmembrane helix</keyword>
<comment type="caution">
    <text evidence="6">The sequence shown here is derived from an EMBL/GenBank/DDBJ whole genome shotgun (WGS) entry which is preliminary data.</text>
</comment>
<evidence type="ECO:0000313" key="7">
    <source>
        <dbReference type="Proteomes" id="UP000574769"/>
    </source>
</evidence>
<name>A0A7W7AFP6_9SPHN</name>
<feature type="transmembrane region" description="Helical" evidence="4">
    <location>
        <begin position="51"/>
        <end position="74"/>
    </location>
</feature>
<feature type="domain" description="Major facilitator superfamily (MFS) profile" evidence="5">
    <location>
        <begin position="213"/>
        <end position="398"/>
    </location>
</feature>
<dbReference type="InterPro" id="IPR020846">
    <property type="entry name" value="MFS_dom"/>
</dbReference>
<dbReference type="SUPFAM" id="SSF103473">
    <property type="entry name" value="MFS general substrate transporter"/>
    <property type="match status" value="1"/>
</dbReference>
<feature type="transmembrane region" description="Helical" evidence="4">
    <location>
        <begin position="348"/>
        <end position="367"/>
    </location>
</feature>
<dbReference type="RefSeq" id="WP_184110728.1">
    <property type="nucleotide sequence ID" value="NZ_JACHNY010000001.1"/>
</dbReference>
<dbReference type="Gene3D" id="1.20.1250.20">
    <property type="entry name" value="MFS general substrate transporter like domains"/>
    <property type="match status" value="2"/>
</dbReference>
<evidence type="ECO:0000256" key="4">
    <source>
        <dbReference type="SAM" id="Phobius"/>
    </source>
</evidence>
<accession>A0A7W7AFP6</accession>
<keyword evidence="1 4" id="KW-0812">Transmembrane</keyword>
<feature type="transmembrane region" description="Helical" evidence="4">
    <location>
        <begin position="373"/>
        <end position="394"/>
    </location>
</feature>
<reference evidence="6 7" key="1">
    <citation type="submission" date="2020-08" db="EMBL/GenBank/DDBJ databases">
        <title>Genomic Encyclopedia of Type Strains, Phase IV (KMG-IV): sequencing the most valuable type-strain genomes for metagenomic binning, comparative biology and taxonomic classification.</title>
        <authorList>
            <person name="Goeker M."/>
        </authorList>
    </citation>
    <scope>NUCLEOTIDE SEQUENCE [LARGE SCALE GENOMIC DNA]</scope>
    <source>
        <strain evidence="6 7">DSM 15867</strain>
    </source>
</reference>
<evidence type="ECO:0000259" key="5">
    <source>
        <dbReference type="PROSITE" id="PS50850"/>
    </source>
</evidence>
<dbReference type="PROSITE" id="PS50850">
    <property type="entry name" value="MFS"/>
    <property type="match status" value="1"/>
</dbReference>
<gene>
    <name evidence="6" type="ORF">GGQ96_000222</name>
</gene>
<dbReference type="EMBL" id="JACHNY010000001">
    <property type="protein sequence ID" value="MBB4616116.1"/>
    <property type="molecule type" value="Genomic_DNA"/>
</dbReference>
<feature type="transmembrane region" description="Helical" evidence="4">
    <location>
        <begin position="214"/>
        <end position="235"/>
    </location>
</feature>
<proteinExistence type="predicted"/>
<evidence type="ECO:0000313" key="6">
    <source>
        <dbReference type="EMBL" id="MBB4616116.1"/>
    </source>
</evidence>
<dbReference type="Pfam" id="PF07690">
    <property type="entry name" value="MFS_1"/>
    <property type="match status" value="2"/>
</dbReference>
<dbReference type="InterPro" id="IPR036259">
    <property type="entry name" value="MFS_trans_sf"/>
</dbReference>
<dbReference type="Proteomes" id="UP000574769">
    <property type="component" value="Unassembled WGS sequence"/>
</dbReference>
<feature type="transmembrane region" description="Helical" evidence="4">
    <location>
        <begin position="286"/>
        <end position="305"/>
    </location>
</feature>
<feature type="transmembrane region" description="Helical" evidence="4">
    <location>
        <begin position="146"/>
        <end position="169"/>
    </location>
</feature>
<feature type="transmembrane region" description="Helical" evidence="4">
    <location>
        <begin position="12"/>
        <end position="31"/>
    </location>
</feature>
<evidence type="ECO:0000256" key="2">
    <source>
        <dbReference type="ARBA" id="ARBA00022989"/>
    </source>
</evidence>
<organism evidence="6 7">
    <name type="scientific">Sphingomonas abaci</name>
    <dbReference type="NCBI Taxonomy" id="237611"/>
    <lineage>
        <taxon>Bacteria</taxon>
        <taxon>Pseudomonadati</taxon>
        <taxon>Pseudomonadota</taxon>
        <taxon>Alphaproteobacteria</taxon>
        <taxon>Sphingomonadales</taxon>
        <taxon>Sphingomonadaceae</taxon>
        <taxon>Sphingomonas</taxon>
    </lineage>
</organism>
<dbReference type="GO" id="GO:0022857">
    <property type="term" value="F:transmembrane transporter activity"/>
    <property type="evidence" value="ECO:0007669"/>
    <property type="project" value="InterPro"/>
</dbReference>
<feature type="transmembrane region" description="Helical" evidence="4">
    <location>
        <begin position="175"/>
        <end position="193"/>
    </location>
</feature>
<feature type="transmembrane region" description="Helical" evidence="4">
    <location>
        <begin position="86"/>
        <end position="105"/>
    </location>
</feature>
<feature type="transmembrane region" description="Helical" evidence="4">
    <location>
        <begin position="111"/>
        <end position="134"/>
    </location>
</feature>
<feature type="transmembrane region" description="Helical" evidence="4">
    <location>
        <begin position="255"/>
        <end position="274"/>
    </location>
</feature>
<feature type="transmembrane region" description="Helical" evidence="4">
    <location>
        <begin position="311"/>
        <end position="336"/>
    </location>
</feature>
<keyword evidence="3 4" id="KW-0472">Membrane</keyword>
<protein>
    <submittedName>
        <fullName evidence="6">MFS family permease</fullName>
    </submittedName>
</protein>
<dbReference type="PANTHER" id="PTHR23528">
    <property type="match status" value="1"/>
</dbReference>